<dbReference type="Proteomes" id="UP001196413">
    <property type="component" value="Unassembled WGS sequence"/>
</dbReference>
<name>A0AAD5MST0_PARTN</name>
<comment type="caution">
    <text evidence="2">The sequence shown here is derived from an EMBL/GenBank/DDBJ whole genome shotgun (WGS) entry which is preliminary data.</text>
</comment>
<sequence length="81" mass="9286">MSFGSRSENRLLHKSRGPDSDTPVASSNDRDAEESGRLIQYKIQYKIQNSDYMQSFRNDNVPASSIHYHISISKRAAKIRK</sequence>
<proteinExistence type="predicted"/>
<dbReference type="EMBL" id="JAHQIW010001967">
    <property type="protein sequence ID" value="KAJ1354112.1"/>
    <property type="molecule type" value="Genomic_DNA"/>
</dbReference>
<protein>
    <submittedName>
        <fullName evidence="2">Uncharacterized protein</fullName>
    </submittedName>
</protein>
<evidence type="ECO:0000313" key="3">
    <source>
        <dbReference type="Proteomes" id="UP001196413"/>
    </source>
</evidence>
<feature type="non-terminal residue" evidence="2">
    <location>
        <position position="1"/>
    </location>
</feature>
<keyword evidence="3" id="KW-1185">Reference proteome</keyword>
<evidence type="ECO:0000313" key="2">
    <source>
        <dbReference type="EMBL" id="KAJ1354112.1"/>
    </source>
</evidence>
<gene>
    <name evidence="2" type="ORF">KIN20_010931</name>
</gene>
<reference evidence="2" key="1">
    <citation type="submission" date="2021-06" db="EMBL/GenBank/DDBJ databases">
        <title>Parelaphostrongylus tenuis whole genome reference sequence.</title>
        <authorList>
            <person name="Garwood T.J."/>
            <person name="Larsen P.A."/>
            <person name="Fountain-Jones N.M."/>
            <person name="Garbe J.R."/>
            <person name="Macchietto M.G."/>
            <person name="Kania S.A."/>
            <person name="Gerhold R.W."/>
            <person name="Richards J.E."/>
            <person name="Wolf T.M."/>
        </authorList>
    </citation>
    <scope>NUCLEOTIDE SEQUENCE</scope>
    <source>
        <strain evidence="2">MNPRO001-30</strain>
        <tissue evidence="2">Meninges</tissue>
    </source>
</reference>
<feature type="region of interest" description="Disordered" evidence="1">
    <location>
        <begin position="1"/>
        <end position="37"/>
    </location>
</feature>
<organism evidence="2 3">
    <name type="scientific">Parelaphostrongylus tenuis</name>
    <name type="common">Meningeal worm</name>
    <dbReference type="NCBI Taxonomy" id="148309"/>
    <lineage>
        <taxon>Eukaryota</taxon>
        <taxon>Metazoa</taxon>
        <taxon>Ecdysozoa</taxon>
        <taxon>Nematoda</taxon>
        <taxon>Chromadorea</taxon>
        <taxon>Rhabditida</taxon>
        <taxon>Rhabditina</taxon>
        <taxon>Rhabditomorpha</taxon>
        <taxon>Strongyloidea</taxon>
        <taxon>Metastrongylidae</taxon>
        <taxon>Parelaphostrongylus</taxon>
    </lineage>
</organism>
<dbReference type="AlphaFoldDB" id="A0AAD5MST0"/>
<evidence type="ECO:0000256" key="1">
    <source>
        <dbReference type="SAM" id="MobiDB-lite"/>
    </source>
</evidence>
<accession>A0AAD5MST0</accession>
<feature type="compositionally biased region" description="Basic and acidic residues" evidence="1">
    <location>
        <begin position="7"/>
        <end position="19"/>
    </location>
</feature>